<name>A0ABW1ZQ39_9DEIO</name>
<evidence type="ECO:0000259" key="1">
    <source>
        <dbReference type="Pfam" id="PF07929"/>
    </source>
</evidence>
<protein>
    <submittedName>
        <fullName evidence="2">Plasmid pRiA4b ORF-3 family protein</fullName>
    </submittedName>
</protein>
<accession>A0ABW1ZQ39</accession>
<dbReference type="SUPFAM" id="SSF159941">
    <property type="entry name" value="MM3350-like"/>
    <property type="match status" value="1"/>
</dbReference>
<gene>
    <name evidence="2" type="ORF">ACFP90_21215</name>
</gene>
<dbReference type="PANTHER" id="PTHR41878">
    <property type="entry name" value="LEXA REPRESSOR-RELATED"/>
    <property type="match status" value="1"/>
</dbReference>
<dbReference type="Proteomes" id="UP001596317">
    <property type="component" value="Unassembled WGS sequence"/>
</dbReference>
<dbReference type="Gene3D" id="3.10.290.30">
    <property type="entry name" value="MM3350-like"/>
    <property type="match status" value="1"/>
</dbReference>
<dbReference type="InterPro" id="IPR012912">
    <property type="entry name" value="Plasmid_pRiA4b_Orf3-like"/>
</dbReference>
<comment type="caution">
    <text evidence="2">The sequence shown here is derived from an EMBL/GenBank/DDBJ whole genome shotgun (WGS) entry which is preliminary data.</text>
</comment>
<keyword evidence="3" id="KW-1185">Reference proteome</keyword>
<proteinExistence type="predicted"/>
<dbReference type="InterPro" id="IPR024047">
    <property type="entry name" value="MM3350-like_sf"/>
</dbReference>
<evidence type="ECO:0000313" key="2">
    <source>
        <dbReference type="EMBL" id="MFC6662579.1"/>
    </source>
</evidence>
<organism evidence="2 3">
    <name type="scientific">Deinococcus multiflagellatus</name>
    <dbReference type="NCBI Taxonomy" id="1656887"/>
    <lineage>
        <taxon>Bacteria</taxon>
        <taxon>Thermotogati</taxon>
        <taxon>Deinococcota</taxon>
        <taxon>Deinococci</taxon>
        <taxon>Deinococcales</taxon>
        <taxon>Deinococcaceae</taxon>
        <taxon>Deinococcus</taxon>
    </lineage>
</organism>
<evidence type="ECO:0000313" key="3">
    <source>
        <dbReference type="Proteomes" id="UP001596317"/>
    </source>
</evidence>
<dbReference type="EMBL" id="JBHSWB010000002">
    <property type="protein sequence ID" value="MFC6662579.1"/>
    <property type="molecule type" value="Genomic_DNA"/>
</dbReference>
<reference evidence="3" key="1">
    <citation type="journal article" date="2019" name="Int. J. Syst. Evol. Microbiol.">
        <title>The Global Catalogue of Microorganisms (GCM) 10K type strain sequencing project: providing services to taxonomists for standard genome sequencing and annotation.</title>
        <authorList>
            <consortium name="The Broad Institute Genomics Platform"/>
            <consortium name="The Broad Institute Genome Sequencing Center for Infectious Disease"/>
            <person name="Wu L."/>
            <person name="Ma J."/>
        </authorList>
    </citation>
    <scope>NUCLEOTIDE SEQUENCE [LARGE SCALE GENOMIC DNA]</scope>
    <source>
        <strain evidence="3">CCUG 63830</strain>
    </source>
</reference>
<dbReference type="Pfam" id="PF07929">
    <property type="entry name" value="PRiA4_ORF3"/>
    <property type="match status" value="1"/>
</dbReference>
<feature type="domain" description="Plasmid pRiA4b Orf3-like" evidence="1">
    <location>
        <begin position="144"/>
        <end position="306"/>
    </location>
</feature>
<dbReference type="RefSeq" id="WP_224610928.1">
    <property type="nucleotide sequence ID" value="NZ_JAIQXV010000016.1"/>
</dbReference>
<dbReference type="PANTHER" id="PTHR41878:SF1">
    <property type="entry name" value="TNPR PROTEIN"/>
    <property type="match status" value="1"/>
</dbReference>
<sequence>MTITLPHQTVLLHTPSGPVHLSREGQHTASLTEIPSRQGEVAAFHPYSTGAAVADYVAYVMTLQEGPFESRQLLRMLMDNTAAGKVSAQTLNASLTRDPRFIKVSRGIWSLQDPPALDDVESGDDDLIDLEPESSCLMYQIDTRLHGRTQLRRTLQVPADATLLDLHHALQTAYGWSDEHLNQFRIGDTEYEARTADPTLGEGAVDAATVQLDQALSLGQTGIYLYDWRARWRVVLCVTGAVLVPTTTPRFQCLNGMEQAIPEAFFGEDEYARVLNAMRAAPDSPAGQKGLKRLGPSYDPAAFNVDALNAELGRRFP</sequence>